<organism evidence="2 3">
    <name type="scientific">Lophium mytilinum</name>
    <dbReference type="NCBI Taxonomy" id="390894"/>
    <lineage>
        <taxon>Eukaryota</taxon>
        <taxon>Fungi</taxon>
        <taxon>Dikarya</taxon>
        <taxon>Ascomycota</taxon>
        <taxon>Pezizomycotina</taxon>
        <taxon>Dothideomycetes</taxon>
        <taxon>Pleosporomycetidae</taxon>
        <taxon>Mytilinidiales</taxon>
        <taxon>Mytilinidiaceae</taxon>
        <taxon>Lophium</taxon>
    </lineage>
</organism>
<dbReference type="GO" id="GO:0016787">
    <property type="term" value="F:hydrolase activity"/>
    <property type="evidence" value="ECO:0007669"/>
    <property type="project" value="UniProtKB-KW"/>
</dbReference>
<reference evidence="2" key="1">
    <citation type="journal article" date="2020" name="Stud. Mycol.">
        <title>101 Dothideomycetes genomes: a test case for predicting lifestyles and emergence of pathogens.</title>
        <authorList>
            <person name="Haridas S."/>
            <person name="Albert R."/>
            <person name="Binder M."/>
            <person name="Bloem J."/>
            <person name="Labutti K."/>
            <person name="Salamov A."/>
            <person name="Andreopoulos B."/>
            <person name="Baker S."/>
            <person name="Barry K."/>
            <person name="Bills G."/>
            <person name="Bluhm B."/>
            <person name="Cannon C."/>
            <person name="Castanera R."/>
            <person name="Culley D."/>
            <person name="Daum C."/>
            <person name="Ezra D."/>
            <person name="Gonzalez J."/>
            <person name="Henrissat B."/>
            <person name="Kuo A."/>
            <person name="Liang C."/>
            <person name="Lipzen A."/>
            <person name="Lutzoni F."/>
            <person name="Magnuson J."/>
            <person name="Mondo S."/>
            <person name="Nolan M."/>
            <person name="Ohm R."/>
            <person name="Pangilinan J."/>
            <person name="Park H.-J."/>
            <person name="Ramirez L."/>
            <person name="Alfaro M."/>
            <person name="Sun H."/>
            <person name="Tritt A."/>
            <person name="Yoshinaga Y."/>
            <person name="Zwiers L.-H."/>
            <person name="Turgeon B."/>
            <person name="Goodwin S."/>
            <person name="Spatafora J."/>
            <person name="Crous P."/>
            <person name="Grigoriev I."/>
        </authorList>
    </citation>
    <scope>NUCLEOTIDE SEQUENCE</scope>
    <source>
        <strain evidence="2">CBS 269.34</strain>
    </source>
</reference>
<dbReference type="Gene3D" id="3.40.50.1820">
    <property type="entry name" value="alpha/beta hydrolase"/>
    <property type="match status" value="1"/>
</dbReference>
<sequence>PTLLLIHGNSTSSQIFRPVFDAPQITTRYRVIALDLPGHGASSNAEDPDTSYTQAAYAAAATQLLQYLRISYVVVLGWSLGGHVAIEMMPLLAPSSTATTPETTLLGIMITGTPPCLGLDQICLGFKFPSDPTRLPPGREVLTETEIDDFAHATAVPYEPWMRHAVKRADGRTRKVMFGAFVQGRGLDQRKEVETNTAVTVAVVNGGAEPFVHLDYLDEIKWANLWKGECVRLEGLHHAPFWEAPDAFMPYLESFLEDLTK</sequence>
<accession>A0A6A6Q8M6</accession>
<keyword evidence="3" id="KW-1185">Reference proteome</keyword>
<evidence type="ECO:0000259" key="1">
    <source>
        <dbReference type="Pfam" id="PF12697"/>
    </source>
</evidence>
<dbReference type="PANTHER" id="PTHR43798">
    <property type="entry name" value="MONOACYLGLYCEROL LIPASE"/>
    <property type="match status" value="1"/>
</dbReference>
<gene>
    <name evidence="2" type="ORF">BU16DRAFT_419969</name>
</gene>
<dbReference type="InterPro" id="IPR050266">
    <property type="entry name" value="AB_hydrolase_sf"/>
</dbReference>
<feature type="domain" description="AB hydrolase-1" evidence="1">
    <location>
        <begin position="3"/>
        <end position="248"/>
    </location>
</feature>
<feature type="non-terminal residue" evidence="2">
    <location>
        <position position="261"/>
    </location>
</feature>
<evidence type="ECO:0000313" key="2">
    <source>
        <dbReference type="EMBL" id="KAF2488399.1"/>
    </source>
</evidence>
<proteinExistence type="predicted"/>
<name>A0A6A6Q8M6_9PEZI</name>
<dbReference type="PANTHER" id="PTHR43798:SF33">
    <property type="entry name" value="HYDROLASE, PUTATIVE (AFU_ORTHOLOGUE AFUA_2G14860)-RELATED"/>
    <property type="match status" value="1"/>
</dbReference>
<dbReference type="AlphaFoldDB" id="A0A6A6Q8M6"/>
<evidence type="ECO:0000313" key="3">
    <source>
        <dbReference type="Proteomes" id="UP000799750"/>
    </source>
</evidence>
<dbReference type="EMBL" id="MU004203">
    <property type="protein sequence ID" value="KAF2488399.1"/>
    <property type="molecule type" value="Genomic_DNA"/>
</dbReference>
<dbReference type="PRINTS" id="PR00111">
    <property type="entry name" value="ABHYDROLASE"/>
</dbReference>
<dbReference type="OrthoDB" id="8119704at2759"/>
<dbReference type="Proteomes" id="UP000799750">
    <property type="component" value="Unassembled WGS sequence"/>
</dbReference>
<dbReference type="SUPFAM" id="SSF53474">
    <property type="entry name" value="alpha/beta-Hydrolases"/>
    <property type="match status" value="1"/>
</dbReference>
<dbReference type="GO" id="GO:0016020">
    <property type="term" value="C:membrane"/>
    <property type="evidence" value="ECO:0007669"/>
    <property type="project" value="TreeGrafter"/>
</dbReference>
<keyword evidence="2" id="KW-0378">Hydrolase</keyword>
<dbReference type="InterPro" id="IPR000073">
    <property type="entry name" value="AB_hydrolase_1"/>
</dbReference>
<dbReference type="Pfam" id="PF12697">
    <property type="entry name" value="Abhydrolase_6"/>
    <property type="match status" value="1"/>
</dbReference>
<dbReference type="InterPro" id="IPR029058">
    <property type="entry name" value="AB_hydrolase_fold"/>
</dbReference>
<feature type="non-terminal residue" evidence="2">
    <location>
        <position position="1"/>
    </location>
</feature>
<protein>
    <submittedName>
        <fullName evidence="2">Alpha/beta-hydrolase</fullName>
    </submittedName>
</protein>